<dbReference type="Gene3D" id="3.20.20.40">
    <property type="entry name" value="1, 4-beta cellobiohydrolase"/>
    <property type="match status" value="1"/>
</dbReference>
<feature type="binding site" evidence="2">
    <location>
        <position position="219"/>
    </location>
    <ligand>
        <name>substrate</name>
    </ligand>
</feature>
<evidence type="ECO:0000313" key="5">
    <source>
        <dbReference type="EMBL" id="OEV02947.1"/>
    </source>
</evidence>
<feature type="compositionally biased region" description="Basic and acidic residues" evidence="4">
    <location>
        <begin position="298"/>
        <end position="309"/>
    </location>
</feature>
<dbReference type="InterPro" id="IPR016288">
    <property type="entry name" value="Beta_cellobiohydrolase"/>
</dbReference>
<dbReference type="PIRSF" id="PIRSF001100">
    <property type="entry name" value="Beta_cellobiohydrolase"/>
    <property type="match status" value="1"/>
</dbReference>
<protein>
    <recommendedName>
        <fullName evidence="3">Glucanase</fullName>
        <ecNumber evidence="3">3.2.1.-</ecNumber>
    </recommendedName>
</protein>
<feature type="binding site" evidence="2">
    <location>
        <position position="322"/>
    </location>
    <ligand>
        <name>substrate</name>
    </ligand>
</feature>
<feature type="binding site" evidence="2">
    <location>
        <position position="318"/>
    </location>
    <ligand>
        <name>substrate</name>
    </ligand>
</feature>
<evidence type="ECO:0000256" key="4">
    <source>
        <dbReference type="SAM" id="MobiDB-lite"/>
    </source>
</evidence>
<comment type="similarity">
    <text evidence="3">Belongs to the glycosyl hydrolase family 6.</text>
</comment>
<keyword evidence="3" id="KW-0119">Carbohydrate metabolism</keyword>
<feature type="active site" description="Proton acceptor" evidence="1">
    <location>
        <position position="324"/>
    </location>
</feature>
<dbReference type="Pfam" id="PF01341">
    <property type="entry name" value="Glyco_hydro_6"/>
    <property type="match status" value="1"/>
</dbReference>
<keyword evidence="3" id="KW-0326">Glycosidase</keyword>
<dbReference type="SUPFAM" id="SSF51989">
    <property type="entry name" value="Glycosyl hydrolases family 6, cellulases"/>
    <property type="match status" value="1"/>
</dbReference>
<keyword evidence="3" id="KW-0136">Cellulose degradation</keyword>
<evidence type="ECO:0000256" key="3">
    <source>
        <dbReference type="RuleBase" id="RU361186"/>
    </source>
</evidence>
<dbReference type="EC" id="3.2.1.-" evidence="3"/>
<dbReference type="RefSeq" id="WP_070197335.1">
    <property type="nucleotide sequence ID" value="NZ_LJGU01000127.1"/>
</dbReference>
<proteinExistence type="inferred from homology"/>
<dbReference type="PANTHER" id="PTHR34876:SF4">
    <property type="entry name" value="1,4-BETA-D-GLUCAN CELLOBIOHYDROLASE C-RELATED"/>
    <property type="match status" value="1"/>
</dbReference>
<feature type="region of interest" description="Disordered" evidence="4">
    <location>
        <begin position="37"/>
        <end position="70"/>
    </location>
</feature>
<feature type="active site" description="Proton donor" evidence="1">
    <location>
        <position position="172"/>
    </location>
</feature>
<dbReference type="GO" id="GO:0030245">
    <property type="term" value="P:cellulose catabolic process"/>
    <property type="evidence" value="ECO:0007669"/>
    <property type="project" value="UniProtKB-KW"/>
</dbReference>
<dbReference type="AlphaFoldDB" id="A0A1E7KG93"/>
<dbReference type="Proteomes" id="UP000176101">
    <property type="component" value="Unassembled WGS sequence"/>
</dbReference>
<dbReference type="EMBL" id="LJGU01000127">
    <property type="protein sequence ID" value="OEV02947.1"/>
    <property type="molecule type" value="Genomic_DNA"/>
</dbReference>
<feature type="region of interest" description="Disordered" evidence="4">
    <location>
        <begin position="275"/>
        <end position="309"/>
    </location>
</feature>
<reference evidence="5 6" key="1">
    <citation type="journal article" date="2016" name="Front. Microbiol.">
        <title>Comparative Genomics Analysis of Streptomyces Species Reveals Their Adaptation to the Marine Environment and Their Diversity at the Genomic Level.</title>
        <authorList>
            <person name="Tian X."/>
            <person name="Zhang Z."/>
            <person name="Yang T."/>
            <person name="Chen M."/>
            <person name="Li J."/>
            <person name="Chen F."/>
            <person name="Yang J."/>
            <person name="Li W."/>
            <person name="Zhang B."/>
            <person name="Zhang Z."/>
            <person name="Wu J."/>
            <person name="Zhang C."/>
            <person name="Long L."/>
            <person name="Xiao J."/>
        </authorList>
    </citation>
    <scope>NUCLEOTIDE SEQUENCE [LARGE SCALE GENOMIC DNA]</scope>
    <source>
        <strain evidence="5 6">SCSIO 02100</strain>
    </source>
</reference>
<gene>
    <name evidence="5" type="ORF">AN216_15630</name>
</gene>
<keyword evidence="6" id="KW-1185">Reference proteome</keyword>
<dbReference type="GO" id="GO:0004553">
    <property type="term" value="F:hydrolase activity, hydrolyzing O-glycosyl compounds"/>
    <property type="evidence" value="ECO:0007669"/>
    <property type="project" value="InterPro"/>
</dbReference>
<feature type="binding site" evidence="2">
    <location>
        <position position="247"/>
    </location>
    <ligand>
        <name>substrate</name>
    </ligand>
</feature>
<evidence type="ECO:0000256" key="2">
    <source>
        <dbReference type="PIRSR" id="PIRSR001100-2"/>
    </source>
</evidence>
<dbReference type="InterPro" id="IPR036434">
    <property type="entry name" value="Beta_cellobiohydrolase_sf"/>
</dbReference>
<organism evidence="5 6">
    <name type="scientific">Streptomyces oceani</name>
    <dbReference type="NCBI Taxonomy" id="1075402"/>
    <lineage>
        <taxon>Bacteria</taxon>
        <taxon>Bacillati</taxon>
        <taxon>Actinomycetota</taxon>
        <taxon>Actinomycetes</taxon>
        <taxon>Kitasatosporales</taxon>
        <taxon>Streptomycetaceae</taxon>
        <taxon>Streptomyces</taxon>
    </lineage>
</organism>
<name>A0A1E7KG93_9ACTN</name>
<feature type="binding site" evidence="2">
    <location>
        <position position="99"/>
    </location>
    <ligand>
        <name>substrate</name>
    </ligand>
</feature>
<dbReference type="PATRIC" id="fig|1075402.3.peg.2052"/>
<evidence type="ECO:0000256" key="1">
    <source>
        <dbReference type="PIRSR" id="PIRSR001100-1"/>
    </source>
</evidence>
<feature type="binding site" evidence="2">
    <location>
        <position position="290"/>
    </location>
    <ligand>
        <name>substrate</name>
    </ligand>
</feature>
<dbReference type="OrthoDB" id="309899at2"/>
<dbReference type="PANTHER" id="PTHR34876">
    <property type="match status" value="1"/>
</dbReference>
<keyword evidence="3" id="KW-0624">Polysaccharide degradation</keyword>
<dbReference type="STRING" id="1075402.AN216_15630"/>
<comment type="caution">
    <text evidence="5">The sequence shown here is derived from an EMBL/GenBank/DDBJ whole genome shotgun (WGS) entry which is preliminary data.</text>
</comment>
<evidence type="ECO:0000313" key="6">
    <source>
        <dbReference type="Proteomes" id="UP000176101"/>
    </source>
</evidence>
<sequence>MHGTTSTVRARRSARARLTMSGAMVTTIMVLSGCFSSSSDDSSGGEGDRDKEVPQSNNTPYWVNPKGSAAKQVAEYREQGDDKSAKLIEKIANQPTADWIGVETPEQETRSITKAAEKADRSALLVLYNLPHRDCGQYSQGGAESADAYRAWVDKIVQGVGDREATFIVEPDSLPHLLQEGCTPQQFHDERYTLLNETVGKLSSMPNTKVYLDAGNPDWVRDPGGLVEPLNRAGIGKADGFALNVSNYQSTESNIAYGRKLSAMVGNKSFVIDTSRNGKGPAKGTGEESWCNPPGRGLGEKPTSKTGEKSVDAFLWIKRPGESDGECKGGPKAGAWYPEYALELARNAAW</sequence>
<keyword evidence="3" id="KW-0378">Hydrolase</keyword>
<dbReference type="PRINTS" id="PR00733">
    <property type="entry name" value="GLHYDRLASE6"/>
</dbReference>
<accession>A0A1E7KG93</accession>